<dbReference type="AlphaFoldDB" id="A0A1E3P7W2"/>
<dbReference type="GO" id="GO:0006368">
    <property type="term" value="P:transcription elongation by RNA polymerase II"/>
    <property type="evidence" value="ECO:0007669"/>
    <property type="project" value="EnsemblFungi"/>
</dbReference>
<dbReference type="STRING" id="683960.A0A1E3P7W2"/>
<feature type="compositionally biased region" description="Polar residues" evidence="1">
    <location>
        <begin position="432"/>
        <end position="448"/>
    </location>
</feature>
<dbReference type="GO" id="GO:0006337">
    <property type="term" value="P:nucleosome disassembly"/>
    <property type="evidence" value="ECO:0007669"/>
    <property type="project" value="EnsemblFungi"/>
</dbReference>
<name>A0A1E3P7W2_WICAA</name>
<evidence type="ECO:0000256" key="1">
    <source>
        <dbReference type="SAM" id="MobiDB-lite"/>
    </source>
</evidence>
<evidence type="ECO:0008006" key="4">
    <source>
        <dbReference type="Google" id="ProtNLM"/>
    </source>
</evidence>
<evidence type="ECO:0000313" key="3">
    <source>
        <dbReference type="Proteomes" id="UP000094112"/>
    </source>
</evidence>
<reference evidence="2 3" key="1">
    <citation type="journal article" date="2016" name="Proc. Natl. Acad. Sci. U.S.A.">
        <title>Comparative genomics of biotechnologically important yeasts.</title>
        <authorList>
            <person name="Riley R."/>
            <person name="Haridas S."/>
            <person name="Wolfe K.H."/>
            <person name="Lopes M.R."/>
            <person name="Hittinger C.T."/>
            <person name="Goeker M."/>
            <person name="Salamov A.A."/>
            <person name="Wisecaver J.H."/>
            <person name="Long T.M."/>
            <person name="Calvey C.H."/>
            <person name="Aerts A.L."/>
            <person name="Barry K.W."/>
            <person name="Choi C."/>
            <person name="Clum A."/>
            <person name="Coughlan A.Y."/>
            <person name="Deshpande S."/>
            <person name="Douglass A.P."/>
            <person name="Hanson S.J."/>
            <person name="Klenk H.-P."/>
            <person name="LaButti K.M."/>
            <person name="Lapidus A."/>
            <person name="Lindquist E.A."/>
            <person name="Lipzen A.M."/>
            <person name="Meier-Kolthoff J.P."/>
            <person name="Ohm R.A."/>
            <person name="Otillar R.P."/>
            <person name="Pangilinan J.L."/>
            <person name="Peng Y."/>
            <person name="Rokas A."/>
            <person name="Rosa C.A."/>
            <person name="Scheuner C."/>
            <person name="Sibirny A.A."/>
            <person name="Slot J.C."/>
            <person name="Stielow J.B."/>
            <person name="Sun H."/>
            <person name="Kurtzman C.P."/>
            <person name="Blackwell M."/>
            <person name="Grigoriev I.V."/>
            <person name="Jeffries T.W."/>
        </authorList>
    </citation>
    <scope>NUCLEOTIDE SEQUENCE [LARGE SCALE GENOMIC DNA]</scope>
    <source>
        <strain evidence="3">ATCC 58044 / CBS 1984 / NCYC 433 / NRRL Y-366-8</strain>
    </source>
</reference>
<evidence type="ECO:0000313" key="2">
    <source>
        <dbReference type="EMBL" id="ODQ61509.1"/>
    </source>
</evidence>
<protein>
    <recommendedName>
        <fullName evidence="4">Bromo domain-containing protein</fullName>
    </recommendedName>
</protein>
<accession>A0A1E3P7W2</accession>
<gene>
    <name evidence="2" type="ORF">WICANDRAFT_78133</name>
</gene>
<dbReference type="RefSeq" id="XP_019040716.1">
    <property type="nucleotide sequence ID" value="XM_019184670.1"/>
</dbReference>
<proteinExistence type="predicted"/>
<dbReference type="Proteomes" id="UP000094112">
    <property type="component" value="Unassembled WGS sequence"/>
</dbReference>
<dbReference type="GO" id="GO:0016586">
    <property type="term" value="C:RSC-type complex"/>
    <property type="evidence" value="ECO:0007669"/>
    <property type="project" value="EnsemblFungi"/>
</dbReference>
<sequence>MSVTKTEQNNVKNIEDCLKEIFLVLKAADKTIKVLETQIPIEFEESIPTQISESYHALVEDLGKFESNTVLDRIEKSYYKSIYSLYHDVRLSAYISLLNEEIGSPHYVDIDRFYKFATEFILRESYRLHIQISELEEADKKALRETPPSDFEETLSQDFVKISTTYSLGNSEAFFIITQNNVPLFSSLNQRSSLDEREILPPEAFSTTTVVPQAGSIPATNLGFLSPQVGRIPQPTLPPTEILSRFLHPNWYSLPTAKWLEGSDLQSFAPVIDEQNTVVTSQDKGRLWLEQIGYTKFFEKTKTEDKNEEVETSKEDVDVEMNDVTKEDGKDDDQSEEIGTISLDNLYEWAPGNDIDDDEIEAFEKGTESQFVNEILSKLQALKKKRLSESTELSYPTEEEKKLYHKANRILREIILSSGHVPDWKPSPSLPILQTNYSGTLPVPTQNINSKKKNKSRR</sequence>
<dbReference type="EMBL" id="KV454209">
    <property type="protein sequence ID" value="ODQ61509.1"/>
    <property type="molecule type" value="Genomic_DNA"/>
</dbReference>
<organism evidence="2 3">
    <name type="scientific">Wickerhamomyces anomalus (strain ATCC 58044 / CBS 1984 / NCYC 433 / NRRL Y-366-8)</name>
    <name type="common">Yeast</name>
    <name type="synonym">Hansenula anomala</name>
    <dbReference type="NCBI Taxonomy" id="683960"/>
    <lineage>
        <taxon>Eukaryota</taxon>
        <taxon>Fungi</taxon>
        <taxon>Dikarya</taxon>
        <taxon>Ascomycota</taxon>
        <taxon>Saccharomycotina</taxon>
        <taxon>Saccharomycetes</taxon>
        <taxon>Phaffomycetales</taxon>
        <taxon>Wickerhamomycetaceae</taxon>
        <taxon>Wickerhamomyces</taxon>
    </lineage>
</organism>
<feature type="region of interest" description="Disordered" evidence="1">
    <location>
        <begin position="420"/>
        <end position="458"/>
    </location>
</feature>
<keyword evidence="3" id="KW-1185">Reference proteome</keyword>
<dbReference type="GeneID" id="30201916"/>
<dbReference type="OrthoDB" id="5354116at2759"/>